<evidence type="ECO:0000313" key="3">
    <source>
        <dbReference type="Proteomes" id="UP000009170"/>
    </source>
</evidence>
<proteinExistence type="predicted"/>
<feature type="compositionally biased region" description="Basic and acidic residues" evidence="1">
    <location>
        <begin position="8"/>
        <end position="40"/>
    </location>
</feature>
<dbReference type="GeneID" id="34945825"/>
<protein>
    <submittedName>
        <fullName evidence="2">Unnamed product</fullName>
    </submittedName>
</protein>
<reference evidence="2 3" key="2">
    <citation type="journal article" date="2014" name="BMC Genomics">
        <title>An improved genome of the model marine alga Ostreococcus tauri unfolds by assessing Illumina de novo assemblies.</title>
        <authorList>
            <person name="Blanc-Mathieu R."/>
            <person name="Verhelst B."/>
            <person name="Derelle E."/>
            <person name="Rombauts S."/>
            <person name="Bouget F.Y."/>
            <person name="Carre I."/>
            <person name="Chateau A."/>
            <person name="Eyre-Walker A."/>
            <person name="Grimsley N."/>
            <person name="Moreau H."/>
            <person name="Piegu B."/>
            <person name="Rivals E."/>
            <person name="Schackwitz W."/>
            <person name="Van de Peer Y."/>
            <person name="Piganeau G."/>
        </authorList>
    </citation>
    <scope>NUCLEOTIDE SEQUENCE [LARGE SCALE GENOMIC DNA]</scope>
    <source>
        <strain evidence="3">OTTH 0595 / CCAP 157/2 / RCC745</strain>
    </source>
</reference>
<reference evidence="3" key="1">
    <citation type="journal article" date="2006" name="Proc. Natl. Acad. Sci. U.S.A.">
        <title>Genome analysis of the smallest free-living eukaryote Ostreococcus tauri unveils many unique features.</title>
        <authorList>
            <person name="Derelle E."/>
            <person name="Ferraz C."/>
            <person name="Rombauts S."/>
            <person name="Rouze P."/>
            <person name="Worden A.Z."/>
            <person name="Robbens S."/>
            <person name="Partensky F."/>
            <person name="Degroeve S."/>
            <person name="Echeynie S."/>
            <person name="Cooke R."/>
            <person name="Saeys Y."/>
            <person name="Wuyts J."/>
            <person name="Jabbari K."/>
            <person name="Bowler C."/>
            <person name="Panaud O."/>
            <person name="Piegu B."/>
            <person name="Ball S.G."/>
            <person name="Ral J.-P."/>
            <person name="Bouget F.-Y."/>
            <person name="Piganeau G."/>
            <person name="De Baets B."/>
            <person name="Picard A."/>
            <person name="Delseny M."/>
            <person name="Demaille J."/>
            <person name="Van de Peer Y."/>
            <person name="Moreau H."/>
        </authorList>
    </citation>
    <scope>NUCLEOTIDE SEQUENCE [LARGE SCALE GENOMIC DNA]</scope>
    <source>
        <strain evidence="3">OTTH 0595 / CCAP 157/2 / RCC745</strain>
    </source>
</reference>
<sequence length="300" mass="31751">MPASAGRSSRDGDAATEHAARVKARAEKIAADDTARRRAKAEAKRAKIDALAARREREGAYASASGSVVHQSVEKSPVKRREAGAVNGRSKGGEGRGTATARAAWVSTSDENDGGESARSYAEAIVRRVIETASETETEEAVRACVAKAMDGVIKANAAPAVVGSSKFVTPATNLVKSSASADSSQSSGTPKPKTAMEMNLSERLSAARSKATELEAEIAKSPLRSPFKDRMKAGVRESPIQRLKGAARRMYKRTAHEVTRRVEILKEKHPKATAGAVLGLAVVVLLSRGNRDPARPRSK</sequence>
<feature type="region of interest" description="Disordered" evidence="1">
    <location>
        <begin position="59"/>
        <end position="118"/>
    </location>
</feature>
<evidence type="ECO:0000313" key="2">
    <source>
        <dbReference type="EMBL" id="CEF97947.1"/>
    </source>
</evidence>
<feature type="compositionally biased region" description="Low complexity" evidence="1">
    <location>
        <begin position="178"/>
        <end position="188"/>
    </location>
</feature>
<keyword evidence="3" id="KW-1185">Reference proteome</keyword>
<accession>A0A090M5K6</accession>
<gene>
    <name evidence="2" type="ORF">OT_ostta05g02000</name>
</gene>
<dbReference type="AlphaFoldDB" id="A0A090M5K6"/>
<evidence type="ECO:0000256" key="1">
    <source>
        <dbReference type="SAM" id="MobiDB-lite"/>
    </source>
</evidence>
<dbReference type="EMBL" id="CAID01000005">
    <property type="protein sequence ID" value="CEF97947.1"/>
    <property type="molecule type" value="Genomic_DNA"/>
</dbReference>
<dbReference type="OrthoDB" id="10584583at2759"/>
<name>A0A090M5K6_OSTTA</name>
<feature type="region of interest" description="Disordered" evidence="1">
    <location>
        <begin position="1"/>
        <end position="40"/>
    </location>
</feature>
<comment type="caution">
    <text evidence="2">The sequence shown here is derived from an EMBL/GenBank/DDBJ whole genome shotgun (WGS) entry which is preliminary data.</text>
</comment>
<dbReference type="InParanoid" id="A0A090M5K6"/>
<dbReference type="Proteomes" id="UP000009170">
    <property type="component" value="Unassembled WGS sequence"/>
</dbReference>
<feature type="compositionally biased region" description="Basic and acidic residues" evidence="1">
    <location>
        <begin position="72"/>
        <end position="83"/>
    </location>
</feature>
<feature type="region of interest" description="Disordered" evidence="1">
    <location>
        <begin position="176"/>
        <end position="195"/>
    </location>
</feature>
<organism evidence="2 3">
    <name type="scientific">Ostreococcus tauri</name>
    <name type="common">Marine green alga</name>
    <dbReference type="NCBI Taxonomy" id="70448"/>
    <lineage>
        <taxon>Eukaryota</taxon>
        <taxon>Viridiplantae</taxon>
        <taxon>Chlorophyta</taxon>
        <taxon>Mamiellophyceae</taxon>
        <taxon>Mamiellales</taxon>
        <taxon>Bathycoccaceae</taxon>
        <taxon>Ostreococcus</taxon>
    </lineage>
</organism>
<dbReference type="RefSeq" id="XP_022838985.1">
    <property type="nucleotide sequence ID" value="XM_022984233.1"/>
</dbReference>
<dbReference type="KEGG" id="ota:OT_ostta05g02000"/>